<keyword evidence="2" id="KW-1185">Reference proteome</keyword>
<name>A0AA86W5X1_9FABA</name>
<proteinExistence type="predicted"/>
<accession>A0AA86W5X1</accession>
<gene>
    <name evidence="1" type="ORF">AYBTSS11_LOCUS30726</name>
</gene>
<dbReference type="Proteomes" id="UP001189624">
    <property type="component" value="Chromosome 11"/>
</dbReference>
<evidence type="ECO:0000313" key="1">
    <source>
        <dbReference type="EMBL" id="CAJ1978531.1"/>
    </source>
</evidence>
<protein>
    <submittedName>
        <fullName evidence="1">Uncharacterized protein</fullName>
    </submittedName>
</protein>
<dbReference type="Gramene" id="rna-AYBTSS11_LOCUS30726">
    <property type="protein sequence ID" value="CAJ1978531.1"/>
    <property type="gene ID" value="gene-AYBTSS11_LOCUS30726"/>
</dbReference>
<evidence type="ECO:0000313" key="2">
    <source>
        <dbReference type="Proteomes" id="UP001189624"/>
    </source>
</evidence>
<reference evidence="1" key="1">
    <citation type="submission" date="2023-10" db="EMBL/GenBank/DDBJ databases">
        <authorList>
            <person name="Domelevo Entfellner J.-B."/>
        </authorList>
    </citation>
    <scope>NUCLEOTIDE SEQUENCE</scope>
</reference>
<sequence length="108" mass="11686">MKNVIFGTVNEIFLDLTALYAMSCSRAAPIAIPQWGPPPKQENIITCSLTGHYTTYGGGVSLNGGDNLCEGIGLVMCYEDQSVERGLDVDTWWIGSLAGDMHSRPCMN</sequence>
<organism evidence="1 2">
    <name type="scientific">Sphenostylis stenocarpa</name>
    <dbReference type="NCBI Taxonomy" id="92480"/>
    <lineage>
        <taxon>Eukaryota</taxon>
        <taxon>Viridiplantae</taxon>
        <taxon>Streptophyta</taxon>
        <taxon>Embryophyta</taxon>
        <taxon>Tracheophyta</taxon>
        <taxon>Spermatophyta</taxon>
        <taxon>Magnoliopsida</taxon>
        <taxon>eudicotyledons</taxon>
        <taxon>Gunneridae</taxon>
        <taxon>Pentapetalae</taxon>
        <taxon>rosids</taxon>
        <taxon>fabids</taxon>
        <taxon>Fabales</taxon>
        <taxon>Fabaceae</taxon>
        <taxon>Papilionoideae</taxon>
        <taxon>50 kb inversion clade</taxon>
        <taxon>NPAAA clade</taxon>
        <taxon>indigoferoid/millettioid clade</taxon>
        <taxon>Phaseoleae</taxon>
        <taxon>Sphenostylis</taxon>
    </lineage>
</organism>
<dbReference type="AlphaFoldDB" id="A0AA86W5X1"/>
<dbReference type="EMBL" id="OY731408">
    <property type="protein sequence ID" value="CAJ1978531.1"/>
    <property type="molecule type" value="Genomic_DNA"/>
</dbReference>